<dbReference type="Pfam" id="PF01047">
    <property type="entry name" value="MarR"/>
    <property type="match status" value="1"/>
</dbReference>
<evidence type="ECO:0000259" key="2">
    <source>
        <dbReference type="PROSITE" id="PS50995"/>
    </source>
</evidence>
<dbReference type="RefSeq" id="WP_358359531.1">
    <property type="nucleotide sequence ID" value="NZ_JBEZFP010000091.1"/>
</dbReference>
<feature type="compositionally biased region" description="Gly residues" evidence="1">
    <location>
        <begin position="16"/>
        <end position="26"/>
    </location>
</feature>
<name>A0ABV3DP33_9ACTN</name>
<gene>
    <name evidence="3" type="ORF">AB0C36_28895</name>
</gene>
<evidence type="ECO:0000256" key="1">
    <source>
        <dbReference type="SAM" id="MobiDB-lite"/>
    </source>
</evidence>
<dbReference type="Proteomes" id="UP001551482">
    <property type="component" value="Unassembled WGS sequence"/>
</dbReference>
<dbReference type="InterPro" id="IPR039422">
    <property type="entry name" value="MarR/SlyA-like"/>
</dbReference>
<dbReference type="PANTHER" id="PTHR33164">
    <property type="entry name" value="TRANSCRIPTIONAL REGULATOR, MARR FAMILY"/>
    <property type="match status" value="1"/>
</dbReference>
<evidence type="ECO:0000313" key="4">
    <source>
        <dbReference type="Proteomes" id="UP001551482"/>
    </source>
</evidence>
<feature type="region of interest" description="Disordered" evidence="1">
    <location>
        <begin position="1"/>
        <end position="28"/>
    </location>
</feature>
<evidence type="ECO:0000313" key="3">
    <source>
        <dbReference type="EMBL" id="MEU8137516.1"/>
    </source>
</evidence>
<dbReference type="PROSITE" id="PS50995">
    <property type="entry name" value="HTH_MARR_2"/>
    <property type="match status" value="1"/>
</dbReference>
<organism evidence="3 4">
    <name type="scientific">Streptodolium elevatio</name>
    <dbReference type="NCBI Taxonomy" id="3157996"/>
    <lineage>
        <taxon>Bacteria</taxon>
        <taxon>Bacillati</taxon>
        <taxon>Actinomycetota</taxon>
        <taxon>Actinomycetes</taxon>
        <taxon>Kitasatosporales</taxon>
        <taxon>Streptomycetaceae</taxon>
        <taxon>Streptodolium</taxon>
    </lineage>
</organism>
<comment type="caution">
    <text evidence="3">The sequence shown here is derived from an EMBL/GenBank/DDBJ whole genome shotgun (WGS) entry which is preliminary data.</text>
</comment>
<protein>
    <submittedName>
        <fullName evidence="3">MarR family transcriptional regulator</fullName>
    </submittedName>
</protein>
<feature type="domain" description="HTH marR-type" evidence="2">
    <location>
        <begin position="32"/>
        <end position="165"/>
    </location>
</feature>
<dbReference type="EMBL" id="JBEZFP010000091">
    <property type="protein sequence ID" value="MEU8137516.1"/>
    <property type="molecule type" value="Genomic_DNA"/>
</dbReference>
<dbReference type="InterPro" id="IPR036390">
    <property type="entry name" value="WH_DNA-bd_sf"/>
</dbReference>
<dbReference type="SUPFAM" id="SSF46785">
    <property type="entry name" value="Winged helix' DNA-binding domain"/>
    <property type="match status" value="1"/>
</dbReference>
<dbReference type="InterPro" id="IPR036388">
    <property type="entry name" value="WH-like_DNA-bd_sf"/>
</dbReference>
<dbReference type="Gene3D" id="1.10.10.10">
    <property type="entry name" value="Winged helix-like DNA-binding domain superfamily/Winged helix DNA-binding domain"/>
    <property type="match status" value="1"/>
</dbReference>
<accession>A0ABV3DP33</accession>
<dbReference type="SMART" id="SM00347">
    <property type="entry name" value="HTH_MARR"/>
    <property type="match status" value="1"/>
</dbReference>
<dbReference type="PANTHER" id="PTHR33164:SF57">
    <property type="entry name" value="MARR-FAMILY TRANSCRIPTIONAL REGULATOR"/>
    <property type="match status" value="1"/>
</dbReference>
<dbReference type="InterPro" id="IPR000835">
    <property type="entry name" value="HTH_MarR-typ"/>
</dbReference>
<reference evidence="3 4" key="1">
    <citation type="submission" date="2024-06" db="EMBL/GenBank/DDBJ databases">
        <title>The Natural Products Discovery Center: Release of the First 8490 Sequenced Strains for Exploring Actinobacteria Biosynthetic Diversity.</title>
        <authorList>
            <person name="Kalkreuter E."/>
            <person name="Kautsar S.A."/>
            <person name="Yang D."/>
            <person name="Bader C.D."/>
            <person name="Teijaro C.N."/>
            <person name="Fluegel L."/>
            <person name="Davis C.M."/>
            <person name="Simpson J.R."/>
            <person name="Lauterbach L."/>
            <person name="Steele A.D."/>
            <person name="Gui C."/>
            <person name="Meng S."/>
            <person name="Li G."/>
            <person name="Viehrig K."/>
            <person name="Ye F."/>
            <person name="Su P."/>
            <person name="Kiefer A.F."/>
            <person name="Nichols A."/>
            <person name="Cepeda A.J."/>
            <person name="Yan W."/>
            <person name="Fan B."/>
            <person name="Jiang Y."/>
            <person name="Adhikari A."/>
            <person name="Zheng C.-J."/>
            <person name="Schuster L."/>
            <person name="Cowan T.M."/>
            <person name="Smanski M.J."/>
            <person name="Chevrette M.G."/>
            <person name="De Carvalho L.P.S."/>
            <person name="Shen B."/>
        </authorList>
    </citation>
    <scope>NUCLEOTIDE SEQUENCE [LARGE SCALE GENOMIC DNA]</scope>
    <source>
        <strain evidence="3 4">NPDC048946</strain>
    </source>
</reference>
<sequence>MSRADGDGDGDDDGHGAGGSTGGGTGRNADAVEQFYKAFGEASRRIAYSRIEQRIADAHELDLLAFRLMLHVREEDRRVGELAQRVVAHASHTSKALTVLERRGWITRHATPGDRRVVEVRTTRAGLTASRAMRAELRAALAERVADWSEGDLATATALMRRLSDAF</sequence>
<proteinExistence type="predicted"/>
<keyword evidence="4" id="KW-1185">Reference proteome</keyword>